<name>A0A9W6T713_CANBO</name>
<proteinExistence type="predicted"/>
<feature type="region of interest" description="Disordered" evidence="1">
    <location>
        <begin position="57"/>
        <end position="98"/>
    </location>
</feature>
<gene>
    <name evidence="2" type="ORF">Cboi02_000619500</name>
</gene>
<dbReference type="AlphaFoldDB" id="A0A9W6T713"/>
<evidence type="ECO:0000313" key="2">
    <source>
        <dbReference type="EMBL" id="GME79680.1"/>
    </source>
</evidence>
<evidence type="ECO:0000256" key="1">
    <source>
        <dbReference type="SAM" id="MobiDB-lite"/>
    </source>
</evidence>
<accession>A0A9W6T713</accession>
<sequence length="193" mass="21424">MSDLRKASDIRDSKITNGALNSLPETGDFKLYASPNKIEPIEKTKEIEKEVVNIIPPAENEKQKDLGNELSKGNEIDNYDEEPITSTEQDSNKKIAVSDQDIAHKKILGRPFDHYEKPPFNVPSVKSSKELSVSQTSSAVSTPTIGAIQNNNSTETVDGSKIAFTVEQMGIISANSRLLHELQSRYVQRKGFY</sequence>
<feature type="compositionally biased region" description="Polar residues" evidence="1">
    <location>
        <begin position="15"/>
        <end position="24"/>
    </location>
</feature>
<feature type="compositionally biased region" description="Basic and acidic residues" evidence="1">
    <location>
        <begin position="59"/>
        <end position="75"/>
    </location>
</feature>
<protein>
    <submittedName>
        <fullName evidence="2">Unnamed protein product</fullName>
    </submittedName>
</protein>
<keyword evidence="3" id="KW-1185">Reference proteome</keyword>
<dbReference type="EMBL" id="BSXN01003633">
    <property type="protein sequence ID" value="GME79680.1"/>
    <property type="molecule type" value="Genomic_DNA"/>
</dbReference>
<feature type="region of interest" description="Disordered" evidence="1">
    <location>
        <begin position="1"/>
        <end position="29"/>
    </location>
</feature>
<evidence type="ECO:0000313" key="3">
    <source>
        <dbReference type="Proteomes" id="UP001165120"/>
    </source>
</evidence>
<organism evidence="2 3">
    <name type="scientific">Candida boidinii</name>
    <name type="common">Yeast</name>
    <dbReference type="NCBI Taxonomy" id="5477"/>
    <lineage>
        <taxon>Eukaryota</taxon>
        <taxon>Fungi</taxon>
        <taxon>Dikarya</taxon>
        <taxon>Ascomycota</taxon>
        <taxon>Saccharomycotina</taxon>
        <taxon>Pichiomycetes</taxon>
        <taxon>Pichiales</taxon>
        <taxon>Pichiaceae</taxon>
        <taxon>Ogataea</taxon>
        <taxon>Ogataea/Candida clade</taxon>
    </lineage>
</organism>
<feature type="compositionally biased region" description="Basic and acidic residues" evidence="1">
    <location>
        <begin position="1"/>
        <end position="14"/>
    </location>
</feature>
<comment type="caution">
    <text evidence="2">The sequence shown here is derived from an EMBL/GenBank/DDBJ whole genome shotgun (WGS) entry which is preliminary data.</text>
</comment>
<dbReference type="Proteomes" id="UP001165120">
    <property type="component" value="Unassembled WGS sequence"/>
</dbReference>
<reference evidence="2" key="1">
    <citation type="submission" date="2023-04" db="EMBL/GenBank/DDBJ databases">
        <title>Candida boidinii NBRC 10035.</title>
        <authorList>
            <person name="Ichikawa N."/>
            <person name="Sato H."/>
            <person name="Tonouchi N."/>
        </authorList>
    </citation>
    <scope>NUCLEOTIDE SEQUENCE</scope>
    <source>
        <strain evidence="2">NBRC 10035</strain>
    </source>
</reference>